<protein>
    <submittedName>
        <fullName evidence="2">Uncharacterized protein</fullName>
    </submittedName>
</protein>
<comment type="caution">
    <text evidence="2">The sequence shown here is derived from an EMBL/GenBank/DDBJ whole genome shotgun (WGS) entry which is preliminary data.</text>
</comment>
<proteinExistence type="predicted"/>
<reference evidence="2 3" key="1">
    <citation type="journal article" date="2021" name="BMC Biol.">
        <title>Horizontally acquired antibacterial genes associated with adaptive radiation of ladybird beetles.</title>
        <authorList>
            <person name="Li H.S."/>
            <person name="Tang X.F."/>
            <person name="Huang Y.H."/>
            <person name="Xu Z.Y."/>
            <person name="Chen M.L."/>
            <person name="Du X.Y."/>
            <person name="Qiu B.Y."/>
            <person name="Chen P.T."/>
            <person name="Zhang W."/>
            <person name="Slipinski A."/>
            <person name="Escalona H.E."/>
            <person name="Waterhouse R.M."/>
            <person name="Zwick A."/>
            <person name="Pang H."/>
        </authorList>
    </citation>
    <scope>NUCLEOTIDE SEQUENCE [LARGE SCALE GENOMIC DNA]</scope>
    <source>
        <strain evidence="2">SYSU2018</strain>
    </source>
</reference>
<accession>A0ABD2N5Y0</accession>
<dbReference type="AlphaFoldDB" id="A0ABD2N5Y0"/>
<organism evidence="2 3">
    <name type="scientific">Cryptolaemus montrouzieri</name>
    <dbReference type="NCBI Taxonomy" id="559131"/>
    <lineage>
        <taxon>Eukaryota</taxon>
        <taxon>Metazoa</taxon>
        <taxon>Ecdysozoa</taxon>
        <taxon>Arthropoda</taxon>
        <taxon>Hexapoda</taxon>
        <taxon>Insecta</taxon>
        <taxon>Pterygota</taxon>
        <taxon>Neoptera</taxon>
        <taxon>Endopterygota</taxon>
        <taxon>Coleoptera</taxon>
        <taxon>Polyphaga</taxon>
        <taxon>Cucujiformia</taxon>
        <taxon>Coccinelloidea</taxon>
        <taxon>Coccinellidae</taxon>
        <taxon>Scymninae</taxon>
        <taxon>Scymnini</taxon>
        <taxon>Cryptolaemus</taxon>
    </lineage>
</organism>
<feature type="region of interest" description="Disordered" evidence="1">
    <location>
        <begin position="1"/>
        <end position="35"/>
    </location>
</feature>
<evidence type="ECO:0000313" key="2">
    <source>
        <dbReference type="EMBL" id="KAL3274098.1"/>
    </source>
</evidence>
<gene>
    <name evidence="2" type="ORF">HHI36_015514</name>
</gene>
<dbReference type="Proteomes" id="UP001516400">
    <property type="component" value="Unassembled WGS sequence"/>
</dbReference>
<dbReference type="EMBL" id="JABFTP020000062">
    <property type="protein sequence ID" value="KAL3274098.1"/>
    <property type="molecule type" value="Genomic_DNA"/>
</dbReference>
<feature type="compositionally biased region" description="Acidic residues" evidence="1">
    <location>
        <begin position="21"/>
        <end position="35"/>
    </location>
</feature>
<sequence>MKDPDFSIKKRAPGSQWADPTDYESSEDEDDEETQDIQEILYELALDETLLEENNENREQYEIPDSDVIWSEYVGRHKNFDFTSLRRLQEDLSPNISPLGAFLFWSTRKSLIS</sequence>
<keyword evidence="3" id="KW-1185">Reference proteome</keyword>
<name>A0ABD2N5Y0_9CUCU</name>
<evidence type="ECO:0000313" key="3">
    <source>
        <dbReference type="Proteomes" id="UP001516400"/>
    </source>
</evidence>
<evidence type="ECO:0000256" key="1">
    <source>
        <dbReference type="SAM" id="MobiDB-lite"/>
    </source>
</evidence>